<sequence length="258" mass="29350">MNDLQIHSKITSMEIDVLQALHQRTLEKYTAGPSIDRARLFFLLLPFFDGKQWSDDMEDSAKTVAIVYAALHAHDQVEEDSPISKSQQLTVLAGDFYSGIYYQMLSNSNNIKLIQLLASGIIGVSEKKASLYEKTIMPVAGIESAAEVIETELLKVFYDYYGCSQYSAIAKPALEYVYFSNQLDSFRNGVETKILRKLNLALPLPLYSERWLLDKLDSLHSELTKVLDVHPMDFNLKNFMLHQITPHQHLAEQLTREG</sequence>
<dbReference type="InterPro" id="IPR009920">
    <property type="entry name" value="HEPPP_synth_su1"/>
</dbReference>
<dbReference type="Gene3D" id="1.20.120.1450">
    <property type="match status" value="1"/>
</dbReference>
<gene>
    <name evidence="1" type="ORF">DP120_05695</name>
</gene>
<comment type="caution">
    <text evidence="1">The sequence shown here is derived from an EMBL/GenBank/DDBJ whole genome shotgun (WGS) entry which is preliminary data.</text>
</comment>
<dbReference type="AlphaFoldDB" id="A0A365L213"/>
<protein>
    <submittedName>
        <fullName evidence="1">Heptaprenyl diphosphate synthase</fullName>
    </submittedName>
</protein>
<name>A0A365L213_9BACL</name>
<dbReference type="SUPFAM" id="SSF48576">
    <property type="entry name" value="Terpenoid synthases"/>
    <property type="match status" value="1"/>
</dbReference>
<evidence type="ECO:0000313" key="2">
    <source>
        <dbReference type="Proteomes" id="UP000251002"/>
    </source>
</evidence>
<accession>A0A365L213</accession>
<reference evidence="1 2" key="1">
    <citation type="submission" date="2018-06" db="EMBL/GenBank/DDBJ databases">
        <title>The draft genome sequences of strains SCU63 and S1.</title>
        <authorList>
            <person name="Gan L."/>
        </authorList>
    </citation>
    <scope>NUCLEOTIDE SEQUENCE [LARGE SCALE GENOMIC DNA]</scope>
    <source>
        <strain evidence="1 2">SCU63</strain>
    </source>
</reference>
<dbReference type="InterPro" id="IPR008949">
    <property type="entry name" value="Isoprenoid_synthase_dom_sf"/>
</dbReference>
<dbReference type="Pfam" id="PF07307">
    <property type="entry name" value="HEPPP_synt_1"/>
    <property type="match status" value="1"/>
</dbReference>
<proteinExistence type="predicted"/>
<organism evidence="1 2">
    <name type="scientific">Planococcus halotolerans</name>
    <dbReference type="NCBI Taxonomy" id="2233542"/>
    <lineage>
        <taxon>Bacteria</taxon>
        <taxon>Bacillati</taxon>
        <taxon>Bacillota</taxon>
        <taxon>Bacilli</taxon>
        <taxon>Bacillales</taxon>
        <taxon>Caryophanaceae</taxon>
        <taxon>Planococcus</taxon>
    </lineage>
</organism>
<evidence type="ECO:0000313" key="1">
    <source>
        <dbReference type="EMBL" id="RAZ79109.1"/>
    </source>
</evidence>
<dbReference type="GO" id="GO:0009234">
    <property type="term" value="P:menaquinone biosynthetic process"/>
    <property type="evidence" value="ECO:0007669"/>
    <property type="project" value="InterPro"/>
</dbReference>
<keyword evidence="2" id="KW-1185">Reference proteome</keyword>
<dbReference type="EMBL" id="QLZR01000002">
    <property type="protein sequence ID" value="RAZ79109.1"/>
    <property type="molecule type" value="Genomic_DNA"/>
</dbReference>
<dbReference type="Proteomes" id="UP000251002">
    <property type="component" value="Unassembled WGS sequence"/>
</dbReference>
<dbReference type="RefSeq" id="WP_112222696.1">
    <property type="nucleotide sequence ID" value="NZ_CP047673.1"/>
</dbReference>